<dbReference type="EMBL" id="QZAT01000021">
    <property type="protein sequence ID" value="THX31612.1"/>
    <property type="molecule type" value="Genomic_DNA"/>
</dbReference>
<gene>
    <name evidence="2" type="ORF">D6D12_02718</name>
</gene>
<name>A0AB74K142_AURPU</name>
<protein>
    <recommendedName>
        <fullName evidence="4">HNH nuclease domain-containing protein</fullName>
    </recommendedName>
</protein>
<organism evidence="2 3">
    <name type="scientific">Aureobasidium pullulans</name>
    <name type="common">Black yeast</name>
    <name type="synonym">Pullularia pullulans</name>
    <dbReference type="NCBI Taxonomy" id="5580"/>
    <lineage>
        <taxon>Eukaryota</taxon>
        <taxon>Fungi</taxon>
        <taxon>Dikarya</taxon>
        <taxon>Ascomycota</taxon>
        <taxon>Pezizomycotina</taxon>
        <taxon>Dothideomycetes</taxon>
        <taxon>Dothideomycetidae</taxon>
        <taxon>Dothideales</taxon>
        <taxon>Saccotheciaceae</taxon>
        <taxon>Aureobasidium</taxon>
    </lineage>
</organism>
<evidence type="ECO:0000256" key="1">
    <source>
        <dbReference type="SAM" id="MobiDB-lite"/>
    </source>
</evidence>
<reference evidence="2 3" key="1">
    <citation type="submission" date="2018-10" db="EMBL/GenBank/DDBJ databases">
        <title>Fifty Aureobasidium pullulans genomes reveal a recombining polyextremotolerant generalist.</title>
        <authorList>
            <person name="Gostincar C."/>
            <person name="Turk M."/>
            <person name="Zajc J."/>
            <person name="Gunde-Cimerman N."/>
        </authorList>
    </citation>
    <scope>NUCLEOTIDE SEQUENCE [LARGE SCALE GENOMIC DNA]</scope>
    <source>
        <strain evidence="2 3">EXF-10081</strain>
    </source>
</reference>
<evidence type="ECO:0000313" key="3">
    <source>
        <dbReference type="Proteomes" id="UP000310374"/>
    </source>
</evidence>
<dbReference type="AlphaFoldDB" id="A0AB74K142"/>
<feature type="region of interest" description="Disordered" evidence="1">
    <location>
        <begin position="275"/>
        <end position="304"/>
    </location>
</feature>
<dbReference type="Proteomes" id="UP000310374">
    <property type="component" value="Unassembled WGS sequence"/>
</dbReference>
<proteinExistence type="predicted"/>
<accession>A0AB74K142</accession>
<comment type="caution">
    <text evidence="2">The sequence shown here is derived from an EMBL/GenBank/DDBJ whole genome shotgun (WGS) entry which is preliminary data.</text>
</comment>
<evidence type="ECO:0008006" key="4">
    <source>
        <dbReference type="Google" id="ProtNLM"/>
    </source>
</evidence>
<sequence>MCNKKPVLRQLEHSRRYFWRQSIDEQLSLKIHERDVNGKRLLSGNEILVMALNEMAAHRGRGFFFYLPPMRAHPTKSLLIPESRVPSPPGPDYPSLFYMDYSWTDQAQRGFYSESHRGRYLKCNALINPPPDATDIHCVQFINSLQPVYVTSNLSLVVYANETEFYLSTTTELDAILGRQRFNRATRAPHSDLIIAKTPYVWNKTLLLNPRNNRWDEEARIMERFKITSFEGLFEKITLQCGTVPPTMRASELRTTIPHPAYPEIGIPLGVSLNGLPEPASPRTTRGAPRKREKPTQEICEQLM</sequence>
<evidence type="ECO:0000313" key="2">
    <source>
        <dbReference type="EMBL" id="THX31612.1"/>
    </source>
</evidence>